<comment type="caution">
    <text evidence="1">The sequence shown here is derived from an EMBL/GenBank/DDBJ whole genome shotgun (WGS) entry which is preliminary data.</text>
</comment>
<sequence>MSGNLFRDTVVRFITDEYGSTGPKESYGVSGDLAVTLLYVLAQVGNIGVATAAYPYNLDTLWGQSIKKVIKAEKSRRSLSEQLTMIDQLWPEAKTTLAQFNYVYAGLYCLGIHHDIHYAVEVIYAVYKALIQPGFIARGARDDVRCVMGLFKAWYPVVGLEMTTFLRHADNFTLQKPIALNAEVWKVYFIGGSIPPYLDDRSPIGQSVKDIQKVVSEYSLEGQAEVSISELKGVLLADGINESAIPRVANSLGKLQMLQRHKTLGSQIA</sequence>
<reference evidence="1 2" key="1">
    <citation type="submission" date="2023-01" db="EMBL/GenBank/DDBJ databases">
        <title>Analysis of 21 Apiospora genomes using comparative genomics revels a genus with tremendous synthesis potential of carbohydrate active enzymes and secondary metabolites.</title>
        <authorList>
            <person name="Sorensen T."/>
        </authorList>
    </citation>
    <scope>NUCLEOTIDE SEQUENCE [LARGE SCALE GENOMIC DNA]</scope>
    <source>
        <strain evidence="1 2">CBS 135458</strain>
    </source>
</reference>
<gene>
    <name evidence="1" type="ORF">PG994_012660</name>
</gene>
<name>A0ABR1TBP1_9PEZI</name>
<evidence type="ECO:0000313" key="1">
    <source>
        <dbReference type="EMBL" id="KAK8043822.1"/>
    </source>
</evidence>
<proteinExistence type="predicted"/>
<dbReference type="GeneID" id="92097132"/>
<organism evidence="1 2">
    <name type="scientific">Apiospora phragmitis</name>
    <dbReference type="NCBI Taxonomy" id="2905665"/>
    <lineage>
        <taxon>Eukaryota</taxon>
        <taxon>Fungi</taxon>
        <taxon>Dikarya</taxon>
        <taxon>Ascomycota</taxon>
        <taxon>Pezizomycotina</taxon>
        <taxon>Sordariomycetes</taxon>
        <taxon>Xylariomycetidae</taxon>
        <taxon>Amphisphaeriales</taxon>
        <taxon>Apiosporaceae</taxon>
        <taxon>Apiospora</taxon>
    </lineage>
</organism>
<dbReference type="EMBL" id="JAQQWL010000012">
    <property type="protein sequence ID" value="KAK8043822.1"/>
    <property type="molecule type" value="Genomic_DNA"/>
</dbReference>
<dbReference type="RefSeq" id="XP_066710217.1">
    <property type="nucleotide sequence ID" value="XM_066864069.1"/>
</dbReference>
<evidence type="ECO:0000313" key="2">
    <source>
        <dbReference type="Proteomes" id="UP001480595"/>
    </source>
</evidence>
<protein>
    <submittedName>
        <fullName evidence="1">Uncharacterized protein</fullName>
    </submittedName>
</protein>
<accession>A0ABR1TBP1</accession>
<keyword evidence="2" id="KW-1185">Reference proteome</keyword>
<dbReference type="Proteomes" id="UP001480595">
    <property type="component" value="Unassembled WGS sequence"/>
</dbReference>